<dbReference type="CDD" id="cd05233">
    <property type="entry name" value="SDR_c"/>
    <property type="match status" value="1"/>
</dbReference>
<accession>A0A7S7SKV8</accession>
<proteinExistence type="inferred from homology"/>
<protein>
    <submittedName>
        <fullName evidence="3">SDR family oxidoreductase</fullName>
    </submittedName>
</protein>
<name>A0A7S7SKV8_PALFE</name>
<dbReference type="PRINTS" id="PR00080">
    <property type="entry name" value="SDRFAMILY"/>
</dbReference>
<dbReference type="GO" id="GO:0016491">
    <property type="term" value="F:oxidoreductase activity"/>
    <property type="evidence" value="ECO:0007669"/>
    <property type="project" value="UniProtKB-KW"/>
</dbReference>
<dbReference type="EMBL" id="CP063849">
    <property type="protein sequence ID" value="QOY89587.1"/>
    <property type="molecule type" value="Genomic_DNA"/>
</dbReference>
<comment type="similarity">
    <text evidence="1">Belongs to the short-chain dehydrogenases/reductases (SDR) family.</text>
</comment>
<evidence type="ECO:0000256" key="2">
    <source>
        <dbReference type="ARBA" id="ARBA00023002"/>
    </source>
</evidence>
<dbReference type="Gene3D" id="3.40.50.720">
    <property type="entry name" value="NAD(P)-binding Rossmann-like Domain"/>
    <property type="match status" value="1"/>
</dbReference>
<dbReference type="NCBIfam" id="NF005559">
    <property type="entry name" value="PRK07231.1"/>
    <property type="match status" value="1"/>
</dbReference>
<evidence type="ECO:0000313" key="4">
    <source>
        <dbReference type="Proteomes" id="UP000593892"/>
    </source>
</evidence>
<dbReference type="RefSeq" id="WP_194451249.1">
    <property type="nucleotide sequence ID" value="NZ_CP063849.1"/>
</dbReference>
<dbReference type="KEGG" id="pfer:IRI77_06440"/>
<dbReference type="AlphaFoldDB" id="A0A7S7SKV8"/>
<dbReference type="PROSITE" id="PS00061">
    <property type="entry name" value="ADH_SHORT"/>
    <property type="match status" value="1"/>
</dbReference>
<keyword evidence="4" id="KW-1185">Reference proteome</keyword>
<organism evidence="3 4">
    <name type="scientific">Paludibaculum fermentans</name>
    <dbReference type="NCBI Taxonomy" id="1473598"/>
    <lineage>
        <taxon>Bacteria</taxon>
        <taxon>Pseudomonadati</taxon>
        <taxon>Acidobacteriota</taxon>
        <taxon>Terriglobia</taxon>
        <taxon>Bryobacterales</taxon>
        <taxon>Bryobacteraceae</taxon>
        <taxon>Paludibaculum</taxon>
    </lineage>
</organism>
<evidence type="ECO:0000256" key="1">
    <source>
        <dbReference type="ARBA" id="ARBA00006484"/>
    </source>
</evidence>
<dbReference type="PANTHER" id="PTHR24321:SF8">
    <property type="entry name" value="ESTRADIOL 17-BETA-DEHYDROGENASE 8-RELATED"/>
    <property type="match status" value="1"/>
</dbReference>
<dbReference type="PANTHER" id="PTHR24321">
    <property type="entry name" value="DEHYDROGENASES, SHORT CHAIN"/>
    <property type="match status" value="1"/>
</dbReference>
<dbReference type="SUPFAM" id="SSF51735">
    <property type="entry name" value="NAD(P)-binding Rossmann-fold domains"/>
    <property type="match status" value="1"/>
</dbReference>
<dbReference type="PRINTS" id="PR00081">
    <property type="entry name" value="GDHRDH"/>
</dbReference>
<dbReference type="InterPro" id="IPR020904">
    <property type="entry name" value="Sc_DH/Rdtase_CS"/>
</dbReference>
<reference evidence="3 4" key="1">
    <citation type="submission" date="2020-10" db="EMBL/GenBank/DDBJ databases">
        <title>Complete genome sequence of Paludibaculum fermentans P105T, a facultatively anaerobic acidobacterium capable of dissimilatory Fe(III) reduction.</title>
        <authorList>
            <person name="Dedysh S.N."/>
            <person name="Beletsky A.V."/>
            <person name="Kulichevskaya I.S."/>
            <person name="Mardanov A.V."/>
            <person name="Ravin N.V."/>
        </authorList>
    </citation>
    <scope>NUCLEOTIDE SEQUENCE [LARGE SCALE GENOMIC DNA]</scope>
    <source>
        <strain evidence="3 4">P105</strain>
    </source>
</reference>
<dbReference type="InterPro" id="IPR002347">
    <property type="entry name" value="SDR_fam"/>
</dbReference>
<keyword evidence="2" id="KW-0560">Oxidoreductase</keyword>
<dbReference type="Pfam" id="PF13561">
    <property type="entry name" value="adh_short_C2"/>
    <property type="match status" value="1"/>
</dbReference>
<sequence length="248" mass="25974">MRLKDKVAIVTGGAHGIGRAIAEAFAEQGAAVLIADLDVEAGGSLAESMRSAGGRAEFWPTDVSSKTAVTEAVEIAARWTGRIDVLCNNAAYLGEFHGVLEATDDEWDKCLRVQLLGTNNCTRAVLPYMIAQHAGSIVNVVSIQAMVGCPTSVAYTAAKAALLGFTLSAAYDYGKNNIRVNSLCPGPIQTRISPKPGEAAYEWQCAQTLLGRVGQPGEVAQAALFLASDEASYITGATLPVDGGWTAR</sequence>
<dbReference type="InterPro" id="IPR036291">
    <property type="entry name" value="NAD(P)-bd_dom_sf"/>
</dbReference>
<evidence type="ECO:0000313" key="3">
    <source>
        <dbReference type="EMBL" id="QOY89587.1"/>
    </source>
</evidence>
<dbReference type="Proteomes" id="UP000593892">
    <property type="component" value="Chromosome"/>
</dbReference>
<dbReference type="FunFam" id="3.40.50.720:FF:000084">
    <property type="entry name" value="Short-chain dehydrogenase reductase"/>
    <property type="match status" value="1"/>
</dbReference>
<gene>
    <name evidence="3" type="ORF">IRI77_06440</name>
</gene>